<organism evidence="2 3">
    <name type="scientific">Bonamia ostreae</name>
    <dbReference type="NCBI Taxonomy" id="126728"/>
    <lineage>
        <taxon>Eukaryota</taxon>
        <taxon>Sar</taxon>
        <taxon>Rhizaria</taxon>
        <taxon>Endomyxa</taxon>
        <taxon>Ascetosporea</taxon>
        <taxon>Haplosporida</taxon>
        <taxon>Bonamia</taxon>
    </lineage>
</organism>
<keyword evidence="1" id="KW-1133">Transmembrane helix</keyword>
<feature type="transmembrane region" description="Helical" evidence="1">
    <location>
        <begin position="20"/>
        <end position="43"/>
    </location>
</feature>
<keyword evidence="1" id="KW-0472">Membrane</keyword>
<keyword evidence="1" id="KW-0812">Transmembrane</keyword>
<accession>A0ABV2AK13</accession>
<dbReference type="Proteomes" id="UP001439008">
    <property type="component" value="Unassembled WGS sequence"/>
</dbReference>
<evidence type="ECO:0000313" key="2">
    <source>
        <dbReference type="EMBL" id="MES1920010.1"/>
    </source>
</evidence>
<protein>
    <recommendedName>
        <fullName evidence="4">Protein TIC 214</fullName>
    </recommendedName>
</protein>
<keyword evidence="3" id="KW-1185">Reference proteome</keyword>
<dbReference type="EMBL" id="JBDODL010000477">
    <property type="protein sequence ID" value="MES1920010.1"/>
    <property type="molecule type" value="Genomic_DNA"/>
</dbReference>
<reference evidence="2 3" key="1">
    <citation type="journal article" date="2024" name="BMC Biol.">
        <title>Comparative genomics of Ascetosporea gives new insight into the evolutionary basis for animal parasitism in Rhizaria.</title>
        <authorList>
            <person name="Hiltunen Thoren M."/>
            <person name="Onut-Brannstrom I."/>
            <person name="Alfjorden A."/>
            <person name="Peckova H."/>
            <person name="Swords F."/>
            <person name="Hooper C."/>
            <person name="Holzer A.S."/>
            <person name="Bass D."/>
            <person name="Burki F."/>
        </authorList>
    </citation>
    <scope>NUCLEOTIDE SEQUENCE [LARGE SCALE GENOMIC DNA]</scope>
    <source>
        <strain evidence="2">20-A016</strain>
    </source>
</reference>
<proteinExistence type="predicted"/>
<evidence type="ECO:0000313" key="3">
    <source>
        <dbReference type="Proteomes" id="UP001439008"/>
    </source>
</evidence>
<comment type="caution">
    <text evidence="2">The sequence shown here is derived from an EMBL/GenBank/DDBJ whole genome shotgun (WGS) entry which is preliminary data.</text>
</comment>
<evidence type="ECO:0000256" key="1">
    <source>
        <dbReference type="SAM" id="Phobius"/>
    </source>
</evidence>
<evidence type="ECO:0008006" key="4">
    <source>
        <dbReference type="Google" id="ProtNLM"/>
    </source>
</evidence>
<name>A0ABV2AK13_9EUKA</name>
<gene>
    <name evidence="2" type="ORF">MHBO_001740</name>
</gene>
<sequence>MNSFYRKGMLQAKNIKIPHLRNCLVFGAVIYMPIYAMTFYNLYPLLLPHQKKFLLSFTLLGSLDAEYKENGEEDEDE</sequence>